<feature type="domain" description="SpaA-like prealbumin fold" evidence="3">
    <location>
        <begin position="545"/>
        <end position="628"/>
    </location>
</feature>
<evidence type="ECO:0000259" key="3">
    <source>
        <dbReference type="Pfam" id="PF17802"/>
    </source>
</evidence>
<keyword evidence="2" id="KW-0812">Transmembrane</keyword>
<dbReference type="InterPro" id="IPR013783">
    <property type="entry name" value="Ig-like_fold"/>
</dbReference>
<dbReference type="Gene3D" id="2.60.40.740">
    <property type="match status" value="1"/>
</dbReference>
<comment type="caution">
    <text evidence="4">The sequence shown here is derived from an EMBL/GenBank/DDBJ whole genome shotgun (WGS) entry which is preliminary data.</text>
</comment>
<dbReference type="EMBL" id="JAEEGA010000012">
    <property type="protein sequence ID" value="MBP1042820.1"/>
    <property type="molecule type" value="Genomic_DNA"/>
</dbReference>
<dbReference type="InterPro" id="IPR041033">
    <property type="entry name" value="SpaA_PFL_dom_1"/>
</dbReference>
<keyword evidence="5" id="KW-1185">Reference proteome</keyword>
<evidence type="ECO:0000256" key="1">
    <source>
        <dbReference type="SAM" id="MobiDB-lite"/>
    </source>
</evidence>
<dbReference type="Proteomes" id="UP000674938">
    <property type="component" value="Unassembled WGS sequence"/>
</dbReference>
<dbReference type="AlphaFoldDB" id="A0A940PDI1"/>
<name>A0A940PDI1_9ENTE</name>
<evidence type="ECO:0000256" key="2">
    <source>
        <dbReference type="SAM" id="Phobius"/>
    </source>
</evidence>
<feature type="transmembrane region" description="Helical" evidence="2">
    <location>
        <begin position="7"/>
        <end position="25"/>
    </location>
</feature>
<gene>
    <name evidence="4" type="ORF">I6N95_17525</name>
</gene>
<dbReference type="RefSeq" id="WP_209530387.1">
    <property type="nucleotide sequence ID" value="NZ_JAEEGA010000012.1"/>
</dbReference>
<dbReference type="Pfam" id="PF17802">
    <property type="entry name" value="SpaA"/>
    <property type="match status" value="1"/>
</dbReference>
<protein>
    <recommendedName>
        <fullName evidence="3">SpaA-like prealbumin fold domain-containing protein</fullName>
    </recommendedName>
</protein>
<organism evidence="4 5">
    <name type="scientific">Vagococcus allomyrinae</name>
    <dbReference type="NCBI Taxonomy" id="2794353"/>
    <lineage>
        <taxon>Bacteria</taxon>
        <taxon>Bacillati</taxon>
        <taxon>Bacillota</taxon>
        <taxon>Bacilli</taxon>
        <taxon>Lactobacillales</taxon>
        <taxon>Enterococcaceae</taxon>
        <taxon>Vagococcus</taxon>
    </lineage>
</organism>
<dbReference type="Gene3D" id="2.60.40.10">
    <property type="entry name" value="Immunoglobulins"/>
    <property type="match status" value="1"/>
</dbReference>
<keyword evidence="2" id="KW-1133">Transmembrane helix</keyword>
<accession>A0A940PDI1</accession>
<evidence type="ECO:0000313" key="4">
    <source>
        <dbReference type="EMBL" id="MBP1042820.1"/>
    </source>
</evidence>
<feature type="region of interest" description="Disordered" evidence="1">
    <location>
        <begin position="770"/>
        <end position="791"/>
    </location>
</feature>
<proteinExistence type="predicted"/>
<sequence>MKPLQRKILYIVGIVLGLTLLVFGIKQREVQLRAEEQVSQSSEVEDAFDETFIGPQLPESRAIAFTQTVAQMFGINNNIANWIPASTNINVSTDEWVAGKGEIIPSEYSFFIQPNNQTSVTYTKTKPTEANVRKEWYLRKQTKKDDIQLLYKNIGMYEGENIHVRISVLDWNDLARATSVSGGIFRAPISPSANIRFDLTPGGQKYKYEFLKTATNGSLVPAKVKGYLTFMDIDGTEILVLDPKNSTVASRIERIYQSDENEVVPAGNPPATYPSFTTNGTSLTNYWSNNKFISTGVQGYNADVENSKWAFSTITFEGSELSFSYASRGWLNTDPRKTPASPPIQENTGYYSDYSTFWYYTFMTTSYKARQTEPAIPTKIVTDSDEEGLENTLKKIDEKFKYTVSHIVSEERSEWHFKEYVFKDKLDEALQIEKDSNNDYKIKIYNDLTDADVTNWFTIDQTAAASGDVKVTLKSGNNVQAFYGTTYRYEIEVGVKPGADLTPNIDPIKDKVVFNNIANVEVTMKNNQVVSKDTNEVVTYAPAPGRIQILKVDSEFTTLHLKDAEFEVYKKADYNQPNAVPVYKGKTDEKGTLATDLWKGDYVVKEVTAPDGYKIDTIKEEVTIDQNKLVVPPISVTFTDTLIKPIPKVTKFSTNESITPTKLATAAINEVFDYDIQVENEQTSHGLWTDVVLTDEVPKYLAIQADSFVLDGGPVLDNDLASKGLTITGNKIKWEMGDIEALEVKKLSFKVKVVSTQADDGTTIETIKNEAKATGGDAHSKEPSVTCTETYSDQDEDEIKLRQRYLHIRQVVLNEKEEMVLPLSGYHQAKNSQLAGTAPFAAISSVASVSTTETAKPTPSANLFKIVQVILATDHPWLNVATSIPEYYEYVGHVATTDKASLATDHLAANKSGPMSLPELDYTSETDYWVTVFIQPKYGKNDAGDPEESPRPFSWSHVVNEFGKIKE</sequence>
<keyword evidence="2" id="KW-0472">Membrane</keyword>
<reference evidence="4" key="1">
    <citation type="submission" date="2020-12" db="EMBL/GenBank/DDBJ databases">
        <title>Vagococcus allomyrinae sp. nov. and Enterococcus lavae sp. nov., isolated from the larvae of Allomyrina dichotoma.</title>
        <authorList>
            <person name="Lee S.D."/>
        </authorList>
    </citation>
    <scope>NUCLEOTIDE SEQUENCE</scope>
    <source>
        <strain evidence="4">BWB3-3</strain>
    </source>
</reference>
<evidence type="ECO:0000313" key="5">
    <source>
        <dbReference type="Proteomes" id="UP000674938"/>
    </source>
</evidence>